<gene>
    <name evidence="3" type="ORF">CARUB_v10024494mg</name>
</gene>
<feature type="domain" description="KIB1-4 beta-propeller" evidence="2">
    <location>
        <begin position="175"/>
        <end position="346"/>
    </location>
</feature>
<accession>R0FYY8</accession>
<dbReference type="SUPFAM" id="SSF81383">
    <property type="entry name" value="F-box domain"/>
    <property type="match status" value="1"/>
</dbReference>
<proteinExistence type="predicted"/>
<keyword evidence="4" id="KW-1185">Reference proteome</keyword>
<dbReference type="Pfam" id="PF03478">
    <property type="entry name" value="Beta-prop_KIB1-4"/>
    <property type="match status" value="1"/>
</dbReference>
<dbReference type="Gene3D" id="1.20.1280.50">
    <property type="match status" value="1"/>
</dbReference>
<dbReference type="PANTHER" id="PTHR47123:SF24">
    <property type="entry name" value="LOW PROTEIN: F-BOX_KELCH-REPEAT PROTEIN"/>
    <property type="match status" value="1"/>
</dbReference>
<protein>
    <submittedName>
        <fullName evidence="3">Uncharacterized protein</fullName>
    </submittedName>
</protein>
<evidence type="ECO:0000259" key="1">
    <source>
        <dbReference type="Pfam" id="PF00646"/>
    </source>
</evidence>
<dbReference type="PANTHER" id="PTHR47123">
    <property type="entry name" value="F-BOX PROTEIN SKIP23"/>
    <property type="match status" value="1"/>
</dbReference>
<name>R0FYY8_9BRAS</name>
<reference evidence="4" key="1">
    <citation type="journal article" date="2013" name="Nat. Genet.">
        <title>The Capsella rubella genome and the genomic consequences of rapid mating system evolution.</title>
        <authorList>
            <person name="Slotte T."/>
            <person name="Hazzouri K.M."/>
            <person name="Agren J.A."/>
            <person name="Koenig D."/>
            <person name="Maumus F."/>
            <person name="Guo Y.L."/>
            <person name="Steige K."/>
            <person name="Platts A.E."/>
            <person name="Escobar J.S."/>
            <person name="Newman L.K."/>
            <person name="Wang W."/>
            <person name="Mandakova T."/>
            <person name="Vello E."/>
            <person name="Smith L.M."/>
            <person name="Henz S.R."/>
            <person name="Steffen J."/>
            <person name="Takuno S."/>
            <person name="Brandvain Y."/>
            <person name="Coop G."/>
            <person name="Andolfatto P."/>
            <person name="Hu T.T."/>
            <person name="Blanchette M."/>
            <person name="Clark R.M."/>
            <person name="Quesneville H."/>
            <person name="Nordborg M."/>
            <person name="Gaut B.S."/>
            <person name="Lysak M.A."/>
            <person name="Jenkins J."/>
            <person name="Grimwood J."/>
            <person name="Chapman J."/>
            <person name="Prochnik S."/>
            <person name="Shu S."/>
            <person name="Rokhsar D."/>
            <person name="Schmutz J."/>
            <person name="Weigel D."/>
            <person name="Wright S.I."/>
        </authorList>
    </citation>
    <scope>NUCLEOTIDE SEQUENCE [LARGE SCALE GENOMIC DNA]</scope>
    <source>
        <strain evidence="4">cv. Monte Gargano</strain>
    </source>
</reference>
<dbReference type="InterPro" id="IPR036047">
    <property type="entry name" value="F-box-like_dom_sf"/>
</dbReference>
<evidence type="ECO:0000313" key="3">
    <source>
        <dbReference type="EMBL" id="EOA28297.1"/>
    </source>
</evidence>
<feature type="domain" description="F-box" evidence="1">
    <location>
        <begin position="24"/>
        <end position="62"/>
    </location>
</feature>
<dbReference type="OrthoDB" id="599103at2759"/>
<dbReference type="InterPro" id="IPR005174">
    <property type="entry name" value="KIB1-4_b-propeller"/>
</dbReference>
<dbReference type="InterPro" id="IPR051304">
    <property type="entry name" value="SCF_F-box_domain"/>
</dbReference>
<dbReference type="EMBL" id="KB870808">
    <property type="protein sequence ID" value="EOA28297.1"/>
    <property type="molecule type" value="Genomic_DNA"/>
</dbReference>
<sequence>MHNSDCPSSSMSATKEQTCPMPDWSLLPEELLHIIAKYLEDDDYCFDVVHARSVCTSWRSIFPFPSCLLRPKYHLPAFSDESQDFCTLEKIPVFLFRVLTPPSASHFEYFLGDIGRDNSDDHMVFPSPVQCSVKLRIPGLDPTSINIRDCQILSLGYQYRMIGWDAASHKTDYRGVAFLPLDKDGGGDFVVLLNYSRVLLVLRSSEMRWYRLEELSTGTCSNLFTFRGRFYAIYMNGDMFAIDPYSLEATPLLPTPPHNHSQYLVPCGNDEFFMVEKIIPLTGIISFHKLACKVSRLDEEVGKWVEVNDLGNRVLFFGDLGNCSFSANRLPDGCGVSGNSLLFTNGPGYITYAYKYGAPTENAEDDLNFWRYFRENQVMILSTSPPIVALRIER</sequence>
<organism evidence="3 4">
    <name type="scientific">Capsella rubella</name>
    <dbReference type="NCBI Taxonomy" id="81985"/>
    <lineage>
        <taxon>Eukaryota</taxon>
        <taxon>Viridiplantae</taxon>
        <taxon>Streptophyta</taxon>
        <taxon>Embryophyta</taxon>
        <taxon>Tracheophyta</taxon>
        <taxon>Spermatophyta</taxon>
        <taxon>Magnoliopsida</taxon>
        <taxon>eudicotyledons</taxon>
        <taxon>Gunneridae</taxon>
        <taxon>Pentapetalae</taxon>
        <taxon>rosids</taxon>
        <taxon>malvids</taxon>
        <taxon>Brassicales</taxon>
        <taxon>Brassicaceae</taxon>
        <taxon>Camelineae</taxon>
        <taxon>Capsella</taxon>
    </lineage>
</organism>
<dbReference type="InterPro" id="IPR001810">
    <property type="entry name" value="F-box_dom"/>
</dbReference>
<evidence type="ECO:0000313" key="4">
    <source>
        <dbReference type="Proteomes" id="UP000029121"/>
    </source>
</evidence>
<dbReference type="Pfam" id="PF00646">
    <property type="entry name" value="F-box"/>
    <property type="match status" value="1"/>
</dbReference>
<dbReference type="AlphaFoldDB" id="R0FYY8"/>
<evidence type="ECO:0000259" key="2">
    <source>
        <dbReference type="Pfam" id="PF03478"/>
    </source>
</evidence>
<dbReference type="Proteomes" id="UP000029121">
    <property type="component" value="Unassembled WGS sequence"/>
</dbReference>
<dbReference type="KEGG" id="crb:17889519"/>